<evidence type="ECO:0000256" key="1">
    <source>
        <dbReference type="SAM" id="MobiDB-lite"/>
    </source>
</evidence>
<evidence type="ECO:0000313" key="2">
    <source>
        <dbReference type="EMBL" id="KAL3690658.1"/>
    </source>
</evidence>
<name>A0ABD3HGZ6_9MARC</name>
<dbReference type="Proteomes" id="UP001633002">
    <property type="component" value="Unassembled WGS sequence"/>
</dbReference>
<reference evidence="2 3" key="1">
    <citation type="submission" date="2024-09" db="EMBL/GenBank/DDBJ databases">
        <title>Chromosome-scale assembly of Riccia sorocarpa.</title>
        <authorList>
            <person name="Paukszto L."/>
        </authorList>
    </citation>
    <scope>NUCLEOTIDE SEQUENCE [LARGE SCALE GENOMIC DNA]</scope>
    <source>
        <strain evidence="2">LP-2024</strain>
        <tissue evidence="2">Aerial parts of the thallus</tissue>
    </source>
</reference>
<dbReference type="AlphaFoldDB" id="A0ABD3HGZ6"/>
<dbReference type="EMBL" id="JBJQOH010000003">
    <property type="protein sequence ID" value="KAL3690658.1"/>
    <property type="molecule type" value="Genomic_DNA"/>
</dbReference>
<comment type="caution">
    <text evidence="2">The sequence shown here is derived from an EMBL/GenBank/DDBJ whole genome shotgun (WGS) entry which is preliminary data.</text>
</comment>
<feature type="compositionally biased region" description="Polar residues" evidence="1">
    <location>
        <begin position="263"/>
        <end position="272"/>
    </location>
</feature>
<sequence length="483" mass="55185">MTASNWELPRSMTIKQAEQMIKLYWTGEMPNMRITLPLIKKLGYTMLFHAQSTVNNWRDIRTELTNKGVTLSQAQEAEVRIFQGWLSIVRLTPIQLHLSSSWRWEQHPDGWKGWKKPSRFWYRLIQPDKPPEDLTDRWPITMLSITWAERWRLLWQKGSSNRGGGGVLTTILAAAFQAVWSDRNKRHFRNQRSKTPLEVVLKQSREEIEASFNPKDSKTRWELKLGALSEINRLISSAHSHRIRSRNHHAEETYISLTLASTDGGSTHSTWGDPSDERTETSGTIGNLISALTIADTVRLTDHPSSKDAREQVIILEFQGARVNTDFGESSALVVGLVLSTKVQESSRLTVYIKRNMSLDELEHRSATVFRQTGAQTVWSDAEVEHIAGPMLWKRAAKEWRISEVEPRLRLLDSGAVKNPSAEVWDFMYRVEQYKSLISCQAGTYSPAREITADSLVPVVKRALALNSPARQERTVRLVRSCS</sequence>
<gene>
    <name evidence="2" type="ORF">R1sor_004309</name>
</gene>
<organism evidence="2 3">
    <name type="scientific">Riccia sorocarpa</name>
    <dbReference type="NCBI Taxonomy" id="122646"/>
    <lineage>
        <taxon>Eukaryota</taxon>
        <taxon>Viridiplantae</taxon>
        <taxon>Streptophyta</taxon>
        <taxon>Embryophyta</taxon>
        <taxon>Marchantiophyta</taxon>
        <taxon>Marchantiopsida</taxon>
        <taxon>Marchantiidae</taxon>
        <taxon>Marchantiales</taxon>
        <taxon>Ricciaceae</taxon>
        <taxon>Riccia</taxon>
    </lineage>
</organism>
<accession>A0ABD3HGZ6</accession>
<feature type="region of interest" description="Disordered" evidence="1">
    <location>
        <begin position="263"/>
        <end position="282"/>
    </location>
</feature>
<evidence type="ECO:0000313" key="3">
    <source>
        <dbReference type="Proteomes" id="UP001633002"/>
    </source>
</evidence>
<proteinExistence type="predicted"/>
<protein>
    <submittedName>
        <fullName evidence="2">Uncharacterized protein</fullName>
    </submittedName>
</protein>
<keyword evidence="3" id="KW-1185">Reference proteome</keyword>